<gene>
    <name evidence="1" type="ORF">UFOVP29_2</name>
</gene>
<accession>A0A6J5KKS5</accession>
<name>A0A6J5KKS5_9CAUD</name>
<evidence type="ECO:0000313" key="1">
    <source>
        <dbReference type="EMBL" id="CAB4122311.1"/>
    </source>
</evidence>
<sequence>MKISELEITKTIQRLRDPGEILSRAGWEVLGSGMDGAVAEHPSKPYVLKLFVSNSAYVPFVHYVQTHQSNPHLPRFNRYVKKVPGTHLSYVRMEKLKNLDEDQVIETHPGEVLSLYTIARVYGQWVEPAFVRPLLARLELARLPRMNELENVCREKNIQPPSQAWLQAVTDLVMMSQSQHLGWDLHLNNVMLRGSTLVITDPFYNNTEMSF</sequence>
<reference evidence="1" key="1">
    <citation type="submission" date="2020-04" db="EMBL/GenBank/DDBJ databases">
        <authorList>
            <person name="Chiriac C."/>
            <person name="Salcher M."/>
            <person name="Ghai R."/>
            <person name="Kavagutti S V."/>
        </authorList>
    </citation>
    <scope>NUCLEOTIDE SEQUENCE</scope>
</reference>
<proteinExistence type="predicted"/>
<dbReference type="EMBL" id="LR796167">
    <property type="protein sequence ID" value="CAB4122311.1"/>
    <property type="molecule type" value="Genomic_DNA"/>
</dbReference>
<protein>
    <submittedName>
        <fullName evidence="1">Uncharacterized protein</fullName>
    </submittedName>
</protein>
<organism evidence="1">
    <name type="scientific">uncultured Caudovirales phage</name>
    <dbReference type="NCBI Taxonomy" id="2100421"/>
    <lineage>
        <taxon>Viruses</taxon>
        <taxon>Duplodnaviria</taxon>
        <taxon>Heunggongvirae</taxon>
        <taxon>Uroviricota</taxon>
        <taxon>Caudoviricetes</taxon>
        <taxon>Peduoviridae</taxon>
        <taxon>Maltschvirus</taxon>
        <taxon>Maltschvirus maltsch</taxon>
    </lineage>
</organism>